<dbReference type="EMBL" id="SODV01000001">
    <property type="protein sequence ID" value="TDX01778.1"/>
    <property type="molecule type" value="Genomic_DNA"/>
</dbReference>
<dbReference type="InterPro" id="IPR029044">
    <property type="entry name" value="Nucleotide-diphossugar_trans"/>
</dbReference>
<dbReference type="OrthoDB" id="9785375at2"/>
<sequence>MTPPILMIAFNRPQHAAQVLNAVRQAKPARLYIAIDGPRAGRADDTARVADTKKLFDTIDWDCTVYRLIREENLGCKKAVSSAITWFFEHEPEGIILEDDCLPDPSFFSYCAWLLDRYRDDTSVMHINGVNFQDGHRRGPGSYYFSKVCHVWGWASWARAWKKYDIGMQGLEEFFEQKLEQSVITPKGSSEYWLDAFSKTKKGLIDTWDYQWVFSVWKNNGVSIMPNTNLVSNIGFDEHATHTKSFNPTVSGKPLVGLEGGIRDVDLIVPNYEGDLYSFSQHFVYKTSFLYKVRRKLFSIVGLYK</sequence>
<protein>
    <recommendedName>
        <fullName evidence="3">Hemolytic protein HlpA-like protein</fullName>
    </recommendedName>
</protein>
<proteinExistence type="predicted"/>
<reference evidence="1 2" key="1">
    <citation type="submission" date="2019-03" db="EMBL/GenBank/DDBJ databases">
        <title>Genomic Encyclopedia of Type Strains, Phase IV (KMG-IV): sequencing the most valuable type-strain genomes for metagenomic binning, comparative biology and taxonomic classification.</title>
        <authorList>
            <person name="Goeker M."/>
        </authorList>
    </citation>
    <scope>NUCLEOTIDE SEQUENCE [LARGE SCALE GENOMIC DNA]</scope>
    <source>
        <strain evidence="1 2">DSM 100059</strain>
    </source>
</reference>
<name>A0A4R8DV34_9BACT</name>
<keyword evidence="2" id="KW-1185">Reference proteome</keyword>
<comment type="caution">
    <text evidence="1">The sequence shown here is derived from an EMBL/GenBank/DDBJ whole genome shotgun (WGS) entry which is preliminary data.</text>
</comment>
<dbReference type="SUPFAM" id="SSF53448">
    <property type="entry name" value="Nucleotide-diphospho-sugar transferases"/>
    <property type="match status" value="1"/>
</dbReference>
<gene>
    <name evidence="1" type="ORF">EDB95_2821</name>
</gene>
<evidence type="ECO:0000313" key="2">
    <source>
        <dbReference type="Proteomes" id="UP000294498"/>
    </source>
</evidence>
<evidence type="ECO:0008006" key="3">
    <source>
        <dbReference type="Google" id="ProtNLM"/>
    </source>
</evidence>
<accession>A0A4R8DV34</accession>
<dbReference type="Proteomes" id="UP000294498">
    <property type="component" value="Unassembled WGS sequence"/>
</dbReference>
<dbReference type="Gene3D" id="3.90.550.10">
    <property type="entry name" value="Spore Coat Polysaccharide Biosynthesis Protein SpsA, Chain A"/>
    <property type="match status" value="1"/>
</dbReference>
<evidence type="ECO:0000313" key="1">
    <source>
        <dbReference type="EMBL" id="TDX01778.1"/>
    </source>
</evidence>
<organism evidence="1 2">
    <name type="scientific">Dinghuibacter silviterrae</name>
    <dbReference type="NCBI Taxonomy" id="1539049"/>
    <lineage>
        <taxon>Bacteria</taxon>
        <taxon>Pseudomonadati</taxon>
        <taxon>Bacteroidota</taxon>
        <taxon>Chitinophagia</taxon>
        <taxon>Chitinophagales</taxon>
        <taxon>Chitinophagaceae</taxon>
        <taxon>Dinghuibacter</taxon>
    </lineage>
</organism>
<dbReference type="RefSeq" id="WP_133994417.1">
    <property type="nucleotide sequence ID" value="NZ_SODV01000001.1"/>
</dbReference>
<dbReference type="AlphaFoldDB" id="A0A4R8DV34"/>